<sequence length="139" mass="15249">MGEGDDRPHSASTGRTSRPPARKARPARPGARTGSAGVEAIVVRFPAEAFRPFPVRDVCTHSDGRGRQLSIRPRPRHGALKLGRATQSIQKWKARYAARSGKEGTISQAVAVTGIRRVRYIYVLKLNAVLHLSKVDPYI</sequence>
<dbReference type="EMBL" id="JBIAXI010000014">
    <property type="protein sequence ID" value="MFF4775827.1"/>
    <property type="molecule type" value="Genomic_DNA"/>
</dbReference>
<dbReference type="RefSeq" id="WP_387344069.1">
    <property type="nucleotide sequence ID" value="NZ_JBIAXI010000014.1"/>
</dbReference>
<evidence type="ECO:0000259" key="2">
    <source>
        <dbReference type="Pfam" id="PF13751"/>
    </source>
</evidence>
<evidence type="ECO:0000313" key="3">
    <source>
        <dbReference type="EMBL" id="MFF4775827.1"/>
    </source>
</evidence>
<comment type="caution">
    <text evidence="3">The sequence shown here is derived from an EMBL/GenBank/DDBJ whole genome shotgun (WGS) entry which is preliminary data.</text>
</comment>
<evidence type="ECO:0000256" key="1">
    <source>
        <dbReference type="SAM" id="MobiDB-lite"/>
    </source>
</evidence>
<proteinExistence type="predicted"/>
<feature type="region of interest" description="Disordered" evidence="1">
    <location>
        <begin position="1"/>
        <end position="35"/>
    </location>
</feature>
<dbReference type="Proteomes" id="UP001602119">
    <property type="component" value="Unassembled WGS sequence"/>
</dbReference>
<protein>
    <submittedName>
        <fullName evidence="3">Transposase</fullName>
    </submittedName>
</protein>
<dbReference type="InterPro" id="IPR025668">
    <property type="entry name" value="Tnp_DDE_dom"/>
</dbReference>
<accession>A0ABW6V926</accession>
<feature type="domain" description="Transposase DDE" evidence="2">
    <location>
        <begin position="39"/>
        <end position="132"/>
    </location>
</feature>
<reference evidence="3 4" key="1">
    <citation type="submission" date="2024-10" db="EMBL/GenBank/DDBJ databases">
        <title>The Natural Products Discovery Center: Release of the First 8490 Sequenced Strains for Exploring Actinobacteria Biosynthetic Diversity.</title>
        <authorList>
            <person name="Kalkreuter E."/>
            <person name="Kautsar S.A."/>
            <person name="Yang D."/>
            <person name="Bader C.D."/>
            <person name="Teijaro C.N."/>
            <person name="Fluegel L."/>
            <person name="Davis C.M."/>
            <person name="Simpson J.R."/>
            <person name="Lauterbach L."/>
            <person name="Steele A.D."/>
            <person name="Gui C."/>
            <person name="Meng S."/>
            <person name="Li G."/>
            <person name="Viehrig K."/>
            <person name="Ye F."/>
            <person name="Su P."/>
            <person name="Kiefer A.F."/>
            <person name="Nichols A."/>
            <person name="Cepeda A.J."/>
            <person name="Yan W."/>
            <person name="Fan B."/>
            <person name="Jiang Y."/>
            <person name="Adhikari A."/>
            <person name="Zheng C.-J."/>
            <person name="Schuster L."/>
            <person name="Cowan T.M."/>
            <person name="Smanski M.J."/>
            <person name="Chevrette M.G."/>
            <person name="De Carvalho L.P.S."/>
            <person name="Shen B."/>
        </authorList>
    </citation>
    <scope>NUCLEOTIDE SEQUENCE [LARGE SCALE GENOMIC DNA]</scope>
    <source>
        <strain evidence="3 4">NPDC001281</strain>
    </source>
</reference>
<gene>
    <name evidence="3" type="ORF">ACFY05_23530</name>
</gene>
<evidence type="ECO:0000313" key="4">
    <source>
        <dbReference type="Proteomes" id="UP001602119"/>
    </source>
</evidence>
<keyword evidence="4" id="KW-1185">Reference proteome</keyword>
<name>A0ABW6V926_MICFU</name>
<organism evidence="3 4">
    <name type="scientific">Microtetraspora fusca</name>
    <dbReference type="NCBI Taxonomy" id="1997"/>
    <lineage>
        <taxon>Bacteria</taxon>
        <taxon>Bacillati</taxon>
        <taxon>Actinomycetota</taxon>
        <taxon>Actinomycetes</taxon>
        <taxon>Streptosporangiales</taxon>
        <taxon>Streptosporangiaceae</taxon>
        <taxon>Microtetraspora</taxon>
    </lineage>
</organism>
<dbReference type="Pfam" id="PF13751">
    <property type="entry name" value="DDE_Tnp_1_6"/>
    <property type="match status" value="1"/>
</dbReference>